<dbReference type="PANTHER" id="PTHR10795">
    <property type="entry name" value="PROPROTEIN CONVERTASE SUBTILISIN/KEXIN"/>
    <property type="match status" value="1"/>
</dbReference>
<dbReference type="STRING" id="1088818.A0A2I0BGU8"/>
<accession>A0A2I0BGU8</accession>
<keyword evidence="6" id="KW-1185">Reference proteome</keyword>
<evidence type="ECO:0000313" key="5">
    <source>
        <dbReference type="EMBL" id="PKA67027.1"/>
    </source>
</evidence>
<dbReference type="InterPro" id="IPR045051">
    <property type="entry name" value="SBT"/>
</dbReference>
<dbReference type="OrthoDB" id="206201at2759"/>
<dbReference type="InterPro" id="IPR036852">
    <property type="entry name" value="Peptidase_S8/S53_dom_sf"/>
</dbReference>
<gene>
    <name evidence="5" type="primary">ARA12</name>
    <name evidence="5" type="ORF">AXF42_Ash004518</name>
</gene>
<dbReference type="PROSITE" id="PS51892">
    <property type="entry name" value="SUBTILASE"/>
    <property type="match status" value="1"/>
</dbReference>
<sequence length="343" mass="35922">MNNVHTDSISLGFSEDHPAVISVFPNGLKQLHTTRTWGLLGLEGNSGQVSPASLWKKASYGKDVIIAHLDTGVWPESASFSDDGMGPIPSRWRGSCQNSKKSGVFCNRSSLPFLILGLKPKSSAFSESLMAFSRRKLIGAKYFDKGYKSMEHLPSNASLGTARDTEGHGTHTLSTAGGRFVGGASLFGYANGTAKGGSPEARVATYKVCWEEGCSDADILAGFDEAIHDGVDVLSVSLGGHAQDFASDSIALGAFHAAVNGISVACSAGNEGPYDGSVANTAPWVTTVAASTVDRGFFSTLTLSNNKTFVGYSMAYKGMPANKSYPLINSFAAKAANASNHEG</sequence>
<protein>
    <submittedName>
        <fullName evidence="5">Subtilisin-like protease</fullName>
    </submittedName>
</protein>
<reference evidence="5 6" key="1">
    <citation type="journal article" date="2017" name="Nature">
        <title>The Apostasia genome and the evolution of orchids.</title>
        <authorList>
            <person name="Zhang G.Q."/>
            <person name="Liu K.W."/>
            <person name="Li Z."/>
            <person name="Lohaus R."/>
            <person name="Hsiao Y.Y."/>
            <person name="Niu S.C."/>
            <person name="Wang J.Y."/>
            <person name="Lin Y.C."/>
            <person name="Xu Q."/>
            <person name="Chen L.J."/>
            <person name="Yoshida K."/>
            <person name="Fujiwara S."/>
            <person name="Wang Z.W."/>
            <person name="Zhang Y.Q."/>
            <person name="Mitsuda N."/>
            <person name="Wang M."/>
            <person name="Liu G.H."/>
            <person name="Pecoraro L."/>
            <person name="Huang H.X."/>
            <person name="Xiao X.J."/>
            <person name="Lin M."/>
            <person name="Wu X.Y."/>
            <person name="Wu W.L."/>
            <person name="Chen Y.Y."/>
            <person name="Chang S.B."/>
            <person name="Sakamoto S."/>
            <person name="Ohme-Takagi M."/>
            <person name="Yagi M."/>
            <person name="Zeng S.J."/>
            <person name="Shen C.Y."/>
            <person name="Yeh C.M."/>
            <person name="Luo Y.B."/>
            <person name="Tsai W.C."/>
            <person name="Van de Peer Y."/>
            <person name="Liu Z.J."/>
        </authorList>
    </citation>
    <scope>NUCLEOTIDE SEQUENCE [LARGE SCALE GENOMIC DNA]</scope>
    <source>
        <strain evidence="6">cv. Shenzhen</strain>
        <tissue evidence="5">Stem</tissue>
    </source>
</reference>
<keyword evidence="2" id="KW-0732">Signal</keyword>
<dbReference type="SUPFAM" id="SSF52743">
    <property type="entry name" value="Subtilisin-like"/>
    <property type="match status" value="1"/>
</dbReference>
<comment type="caution">
    <text evidence="3">Lacks conserved residue(s) required for the propagation of feature annotation.</text>
</comment>
<dbReference type="InterPro" id="IPR000209">
    <property type="entry name" value="Peptidase_S8/S53_dom"/>
</dbReference>
<name>A0A2I0BGU8_9ASPA</name>
<evidence type="ECO:0000256" key="1">
    <source>
        <dbReference type="ARBA" id="ARBA00011073"/>
    </source>
</evidence>
<evidence type="ECO:0000256" key="3">
    <source>
        <dbReference type="PROSITE-ProRule" id="PRU01240"/>
    </source>
</evidence>
<dbReference type="Proteomes" id="UP000236161">
    <property type="component" value="Unassembled WGS sequence"/>
</dbReference>
<comment type="similarity">
    <text evidence="1 3">Belongs to the peptidase S8 family.</text>
</comment>
<feature type="domain" description="Peptidase S8/S53" evidence="4">
    <location>
        <begin position="61"/>
        <end position="304"/>
    </location>
</feature>
<evidence type="ECO:0000313" key="6">
    <source>
        <dbReference type="Proteomes" id="UP000236161"/>
    </source>
</evidence>
<dbReference type="Gene3D" id="3.40.50.200">
    <property type="entry name" value="Peptidase S8/S53 domain"/>
    <property type="match status" value="1"/>
</dbReference>
<dbReference type="Pfam" id="PF00082">
    <property type="entry name" value="Peptidase_S8"/>
    <property type="match status" value="1"/>
</dbReference>
<dbReference type="Gene3D" id="3.50.30.30">
    <property type="match status" value="1"/>
</dbReference>
<dbReference type="EMBL" id="KZ451883">
    <property type="protein sequence ID" value="PKA67027.1"/>
    <property type="molecule type" value="Genomic_DNA"/>
</dbReference>
<dbReference type="AlphaFoldDB" id="A0A2I0BGU8"/>
<evidence type="ECO:0000256" key="2">
    <source>
        <dbReference type="ARBA" id="ARBA00022729"/>
    </source>
</evidence>
<keyword evidence="5" id="KW-0645">Protease</keyword>
<proteinExistence type="inferred from homology"/>
<organism evidence="5 6">
    <name type="scientific">Apostasia shenzhenica</name>
    <dbReference type="NCBI Taxonomy" id="1088818"/>
    <lineage>
        <taxon>Eukaryota</taxon>
        <taxon>Viridiplantae</taxon>
        <taxon>Streptophyta</taxon>
        <taxon>Embryophyta</taxon>
        <taxon>Tracheophyta</taxon>
        <taxon>Spermatophyta</taxon>
        <taxon>Magnoliopsida</taxon>
        <taxon>Liliopsida</taxon>
        <taxon>Asparagales</taxon>
        <taxon>Orchidaceae</taxon>
        <taxon>Apostasioideae</taxon>
        <taxon>Apostasia</taxon>
    </lineage>
</organism>
<dbReference type="GO" id="GO:0006508">
    <property type="term" value="P:proteolysis"/>
    <property type="evidence" value="ECO:0007669"/>
    <property type="project" value="UniProtKB-KW"/>
</dbReference>
<keyword evidence="5" id="KW-0378">Hydrolase</keyword>
<dbReference type="CDD" id="cd04852">
    <property type="entry name" value="Peptidases_S8_3"/>
    <property type="match status" value="1"/>
</dbReference>
<dbReference type="GO" id="GO:0004252">
    <property type="term" value="F:serine-type endopeptidase activity"/>
    <property type="evidence" value="ECO:0007669"/>
    <property type="project" value="InterPro"/>
</dbReference>
<dbReference type="InterPro" id="IPR034197">
    <property type="entry name" value="Peptidases_S8_3"/>
</dbReference>
<evidence type="ECO:0000259" key="4">
    <source>
        <dbReference type="Pfam" id="PF00082"/>
    </source>
</evidence>